<name>A0A2N1PQ24_9BACT</name>
<feature type="binding site" evidence="7">
    <location>
        <begin position="302"/>
        <end position="305"/>
    </location>
    <ligand>
        <name>GTP</name>
        <dbReference type="ChEBI" id="CHEBI:37565"/>
    </ligand>
</feature>
<dbReference type="Pfam" id="PF19275">
    <property type="entry name" value="HflX_C"/>
    <property type="match status" value="1"/>
</dbReference>
<feature type="binding site" evidence="8">
    <location>
        <position position="262"/>
    </location>
    <ligand>
        <name>Mg(2+)</name>
        <dbReference type="ChEBI" id="CHEBI:18420"/>
    </ligand>
</feature>
<dbReference type="Proteomes" id="UP000233256">
    <property type="component" value="Unassembled WGS sequence"/>
</dbReference>
<dbReference type="PIRSF" id="PIRSF006809">
    <property type="entry name" value="GTP-binding_hflX_prd"/>
    <property type="match status" value="1"/>
</dbReference>
<feature type="domain" description="Hflx-type G" evidence="10">
    <location>
        <begin position="249"/>
        <end position="419"/>
    </location>
</feature>
<dbReference type="Gene3D" id="6.10.250.2860">
    <property type="match status" value="1"/>
</dbReference>
<dbReference type="InterPro" id="IPR030394">
    <property type="entry name" value="G_HFLX_dom"/>
</dbReference>
<comment type="subcellular location">
    <subcellularLocation>
        <location evidence="6">Cytoplasm</location>
    </subcellularLocation>
    <text evidence="6">May associate with membranes.</text>
</comment>
<dbReference type="InterPro" id="IPR016496">
    <property type="entry name" value="GTPase_HflX"/>
</dbReference>
<dbReference type="Gene3D" id="3.40.50.11060">
    <property type="entry name" value="GTPase HflX, N-terminal domain"/>
    <property type="match status" value="1"/>
</dbReference>
<comment type="caution">
    <text evidence="11">The sequence shown here is derived from an EMBL/GenBank/DDBJ whole genome shotgun (WGS) entry which is preliminary data.</text>
</comment>
<dbReference type="PANTHER" id="PTHR10229:SF0">
    <property type="entry name" value="GTP-BINDING PROTEIN 6-RELATED"/>
    <property type="match status" value="1"/>
</dbReference>
<dbReference type="EMBL" id="PGXC01000005">
    <property type="protein sequence ID" value="PKK90438.1"/>
    <property type="molecule type" value="Genomic_DNA"/>
</dbReference>
<keyword evidence="3 6" id="KW-0547">Nucleotide-binding</keyword>
<dbReference type="InterPro" id="IPR042108">
    <property type="entry name" value="GTPase_HflX_N_sf"/>
</dbReference>
<dbReference type="Pfam" id="PF13167">
    <property type="entry name" value="GTP-bdg_N"/>
    <property type="match status" value="1"/>
</dbReference>
<feature type="binding site" evidence="7">
    <location>
        <begin position="280"/>
        <end position="284"/>
    </location>
    <ligand>
        <name>GTP</name>
        <dbReference type="ChEBI" id="CHEBI:37565"/>
    </ligand>
</feature>
<dbReference type="Pfam" id="PF16360">
    <property type="entry name" value="GTP-bdg_M"/>
    <property type="match status" value="1"/>
</dbReference>
<comment type="subunit">
    <text evidence="6">Monomer. Associates with the 50S ribosomal subunit.</text>
</comment>
<evidence type="ECO:0000256" key="6">
    <source>
        <dbReference type="HAMAP-Rule" id="MF_00900"/>
    </source>
</evidence>
<evidence type="ECO:0000313" key="11">
    <source>
        <dbReference type="EMBL" id="PKK90438.1"/>
    </source>
</evidence>
<evidence type="ECO:0000256" key="9">
    <source>
        <dbReference type="SAM" id="Coils"/>
    </source>
</evidence>
<evidence type="ECO:0000259" key="10">
    <source>
        <dbReference type="PROSITE" id="PS51705"/>
    </source>
</evidence>
<dbReference type="GO" id="GO:0043022">
    <property type="term" value="F:ribosome binding"/>
    <property type="evidence" value="ECO:0007669"/>
    <property type="project" value="TreeGrafter"/>
</dbReference>
<feature type="coiled-coil region" evidence="9">
    <location>
        <begin position="208"/>
        <end position="242"/>
    </location>
</feature>
<dbReference type="PANTHER" id="PTHR10229">
    <property type="entry name" value="GTP-BINDING PROTEIN HFLX"/>
    <property type="match status" value="1"/>
</dbReference>
<feature type="binding site" evidence="7">
    <location>
        <begin position="368"/>
        <end position="371"/>
    </location>
    <ligand>
        <name>GTP</name>
        <dbReference type="ChEBI" id="CHEBI:37565"/>
    </ligand>
</feature>
<feature type="binding site" evidence="7">
    <location>
        <begin position="255"/>
        <end position="262"/>
    </location>
    <ligand>
        <name>GTP</name>
        <dbReference type="ChEBI" id="CHEBI:37565"/>
    </ligand>
</feature>
<keyword evidence="5 6" id="KW-0342">GTP-binding</keyword>
<sequence length="484" mass="53526">MIIRFDFSGGWMAINIGALRRGAPFTTGDLTWREPRAAAEARRGGRLEKGLLVALEFDQPRASVGTPDPSMWTFEESLEELERLADTAGVEVVGHYIQKRDKPHPGTYLGKGKMEELAASLEDSGIEVLIFDDNLTPGQFKNIETITKVKVLDRTELILDIFASRATSAVGKLQVELAQLTYLMPRLTKMWAHLAGQQGGVGMRGPGETQLETDRRQARNRVAALKVKLDEAEKRRELMREKRRRVPVPVVSLVGYTNVGKSTLINSLTSADAFAEDKLFATLDPLTRRVSLPNNLNILVTDTVGFIKKLPVTLVRAFHATLEEVRDSDLLLFVIDGSDPMHIEQSRVVREVLEQIGGGDIPVCPVLNKTDLLGTQEEKDRAITRLRAIYPGAVAVSAAQGEGLENLLEKVAFLLRDMVENYSLRLKPGQEKLAAQLHDLGRVRNLVYHPDGSVDMDVELPVRHAHIIPQQTLAGSLDTSGAEQ</sequence>
<evidence type="ECO:0000256" key="2">
    <source>
        <dbReference type="ARBA" id="ARBA00022723"/>
    </source>
</evidence>
<comment type="similarity">
    <text evidence="6">Belongs to the TRAFAC class OBG-HflX-like GTPase superfamily. HflX GTPase family.</text>
</comment>
<keyword evidence="9" id="KW-0175">Coiled coil</keyword>
<dbReference type="GO" id="GO:0046872">
    <property type="term" value="F:metal ion binding"/>
    <property type="evidence" value="ECO:0007669"/>
    <property type="project" value="UniProtKB-KW"/>
</dbReference>
<proteinExistence type="inferred from homology"/>
<evidence type="ECO:0000256" key="7">
    <source>
        <dbReference type="PIRSR" id="PIRSR006809-1"/>
    </source>
</evidence>
<dbReference type="PRINTS" id="PR00326">
    <property type="entry name" value="GTP1OBG"/>
</dbReference>
<dbReference type="AlphaFoldDB" id="A0A2N1PQ24"/>
<evidence type="ECO:0000256" key="1">
    <source>
        <dbReference type="ARBA" id="ARBA00022490"/>
    </source>
</evidence>
<gene>
    <name evidence="6 11" type="primary">hflX</name>
    <name evidence="11" type="ORF">CVV64_08720</name>
</gene>
<dbReference type="GO" id="GO:0003924">
    <property type="term" value="F:GTPase activity"/>
    <property type="evidence" value="ECO:0007669"/>
    <property type="project" value="UniProtKB-UniRule"/>
</dbReference>
<dbReference type="SUPFAM" id="SSF52540">
    <property type="entry name" value="P-loop containing nucleoside triphosphate hydrolases"/>
    <property type="match status" value="1"/>
</dbReference>
<dbReference type="FunFam" id="3.40.50.11060:FF:000001">
    <property type="entry name" value="GTPase HflX"/>
    <property type="match status" value="1"/>
</dbReference>
<feature type="binding site" evidence="8">
    <location>
        <position position="282"/>
    </location>
    <ligand>
        <name>Mg(2+)</name>
        <dbReference type="ChEBI" id="CHEBI:18420"/>
    </ligand>
</feature>
<keyword evidence="4 8" id="KW-0460">Magnesium</keyword>
<evidence type="ECO:0000256" key="3">
    <source>
        <dbReference type="ARBA" id="ARBA00022741"/>
    </source>
</evidence>
<evidence type="ECO:0000313" key="12">
    <source>
        <dbReference type="Proteomes" id="UP000233256"/>
    </source>
</evidence>
<dbReference type="InterPro" id="IPR032305">
    <property type="entry name" value="GTP-bd_M"/>
</dbReference>
<dbReference type="InterPro" id="IPR006073">
    <property type="entry name" value="GTP-bd"/>
</dbReference>
<reference evidence="11 12" key="1">
    <citation type="journal article" date="2017" name="ISME J.">
        <title>Potential for microbial H2 and metal transformations associated with novel bacteria and archaea in deep terrestrial subsurface sediments.</title>
        <authorList>
            <person name="Hernsdorf A.W."/>
            <person name="Amano Y."/>
            <person name="Miyakawa K."/>
            <person name="Ise K."/>
            <person name="Suzuki Y."/>
            <person name="Anantharaman K."/>
            <person name="Probst A."/>
            <person name="Burstein D."/>
            <person name="Thomas B.C."/>
            <person name="Banfield J.F."/>
        </authorList>
    </citation>
    <scope>NUCLEOTIDE SEQUENCE [LARGE SCALE GENOMIC DNA]</scope>
    <source>
        <strain evidence="11">HGW-Wallbacteria-1</strain>
    </source>
</reference>
<comment type="cofactor">
    <cofactor evidence="8">
        <name>Mg(2+)</name>
        <dbReference type="ChEBI" id="CHEBI:18420"/>
    </cofactor>
</comment>
<evidence type="ECO:0000256" key="8">
    <source>
        <dbReference type="PIRSR" id="PIRSR006809-2"/>
    </source>
</evidence>
<evidence type="ECO:0000256" key="5">
    <source>
        <dbReference type="ARBA" id="ARBA00023134"/>
    </source>
</evidence>
<keyword evidence="2 8" id="KW-0479">Metal-binding</keyword>
<dbReference type="NCBIfam" id="TIGR03156">
    <property type="entry name" value="GTP_HflX"/>
    <property type="match status" value="1"/>
</dbReference>
<dbReference type="Pfam" id="PF01926">
    <property type="entry name" value="MMR_HSR1"/>
    <property type="match status" value="1"/>
</dbReference>
<dbReference type="InterPro" id="IPR045498">
    <property type="entry name" value="HflX_C"/>
</dbReference>
<dbReference type="GO" id="GO:0005737">
    <property type="term" value="C:cytoplasm"/>
    <property type="evidence" value="ECO:0007669"/>
    <property type="project" value="UniProtKB-SubCell"/>
</dbReference>
<keyword evidence="1 6" id="KW-0963">Cytoplasm</keyword>
<dbReference type="InterPro" id="IPR025121">
    <property type="entry name" value="GTPase_HflX_N"/>
</dbReference>
<dbReference type="PROSITE" id="PS51705">
    <property type="entry name" value="G_HFLX"/>
    <property type="match status" value="1"/>
</dbReference>
<dbReference type="InterPro" id="IPR027417">
    <property type="entry name" value="P-loop_NTPase"/>
</dbReference>
<dbReference type="HAMAP" id="MF_00900">
    <property type="entry name" value="GTPase_HflX"/>
    <property type="match status" value="1"/>
</dbReference>
<evidence type="ECO:0000256" key="4">
    <source>
        <dbReference type="ARBA" id="ARBA00022842"/>
    </source>
</evidence>
<comment type="function">
    <text evidence="6">GTPase that associates with the 50S ribosomal subunit and may have a role during protein synthesis or ribosome biogenesis.</text>
</comment>
<accession>A0A2N1PQ24</accession>
<dbReference type="GO" id="GO:0005525">
    <property type="term" value="F:GTP binding"/>
    <property type="evidence" value="ECO:0007669"/>
    <property type="project" value="UniProtKB-UniRule"/>
</dbReference>
<dbReference type="CDD" id="cd01878">
    <property type="entry name" value="HflX"/>
    <property type="match status" value="1"/>
</dbReference>
<dbReference type="Gene3D" id="3.40.50.300">
    <property type="entry name" value="P-loop containing nucleotide triphosphate hydrolases"/>
    <property type="match status" value="1"/>
</dbReference>
<protein>
    <recommendedName>
        <fullName evidence="6">GTPase HflX</fullName>
    </recommendedName>
    <alternativeName>
        <fullName evidence="6">GTP-binding protein HflX</fullName>
    </alternativeName>
</protein>
<organism evidence="11 12">
    <name type="scientific">Candidatus Wallbacteria bacterium HGW-Wallbacteria-1</name>
    <dbReference type="NCBI Taxonomy" id="2013854"/>
    <lineage>
        <taxon>Bacteria</taxon>
        <taxon>Candidatus Walliibacteriota</taxon>
    </lineage>
</organism>